<sequence length="127" mass="13960">MKSSITLVLAALLHSSSVIALSRCATTGSSGGLALAAQMREDEMFGRVNDSVMDAKITIPTVFHVIYDTDEPSSPNVSPFPSLFHQHFFVFRVLSTFVCTEPFCLFCPRSLSQLALHVTILNRKLII</sequence>
<keyword evidence="1" id="KW-0732">Signal</keyword>
<accession>A0A6A6W3K8</accession>
<protein>
    <submittedName>
        <fullName evidence="2">Uncharacterized protein</fullName>
    </submittedName>
</protein>
<dbReference type="Proteomes" id="UP000799437">
    <property type="component" value="Unassembled WGS sequence"/>
</dbReference>
<gene>
    <name evidence="2" type="ORF">EJ05DRAFT_389864</name>
</gene>
<proteinExistence type="predicted"/>
<feature type="signal peptide" evidence="1">
    <location>
        <begin position="1"/>
        <end position="20"/>
    </location>
</feature>
<dbReference type="AlphaFoldDB" id="A0A6A6W3K8"/>
<dbReference type="GeneID" id="54482369"/>
<evidence type="ECO:0000313" key="3">
    <source>
        <dbReference type="Proteomes" id="UP000799437"/>
    </source>
</evidence>
<keyword evidence="3" id="KW-1185">Reference proteome</keyword>
<name>A0A6A6W3K8_9PEZI</name>
<organism evidence="2 3">
    <name type="scientific">Pseudovirgaria hyperparasitica</name>
    <dbReference type="NCBI Taxonomy" id="470096"/>
    <lineage>
        <taxon>Eukaryota</taxon>
        <taxon>Fungi</taxon>
        <taxon>Dikarya</taxon>
        <taxon>Ascomycota</taxon>
        <taxon>Pezizomycotina</taxon>
        <taxon>Dothideomycetes</taxon>
        <taxon>Dothideomycetes incertae sedis</taxon>
        <taxon>Acrospermales</taxon>
        <taxon>Acrospermaceae</taxon>
        <taxon>Pseudovirgaria</taxon>
    </lineage>
</organism>
<feature type="chain" id="PRO_5025515380" evidence="1">
    <location>
        <begin position="21"/>
        <end position="127"/>
    </location>
</feature>
<evidence type="ECO:0000256" key="1">
    <source>
        <dbReference type="SAM" id="SignalP"/>
    </source>
</evidence>
<dbReference type="RefSeq" id="XP_033599893.1">
    <property type="nucleotide sequence ID" value="XM_033741315.1"/>
</dbReference>
<reference evidence="2" key="1">
    <citation type="journal article" date="2020" name="Stud. Mycol.">
        <title>101 Dothideomycetes genomes: a test case for predicting lifestyles and emergence of pathogens.</title>
        <authorList>
            <person name="Haridas S."/>
            <person name="Albert R."/>
            <person name="Binder M."/>
            <person name="Bloem J."/>
            <person name="Labutti K."/>
            <person name="Salamov A."/>
            <person name="Andreopoulos B."/>
            <person name="Baker S."/>
            <person name="Barry K."/>
            <person name="Bills G."/>
            <person name="Bluhm B."/>
            <person name="Cannon C."/>
            <person name="Castanera R."/>
            <person name="Culley D."/>
            <person name="Daum C."/>
            <person name="Ezra D."/>
            <person name="Gonzalez J."/>
            <person name="Henrissat B."/>
            <person name="Kuo A."/>
            <person name="Liang C."/>
            <person name="Lipzen A."/>
            <person name="Lutzoni F."/>
            <person name="Magnuson J."/>
            <person name="Mondo S."/>
            <person name="Nolan M."/>
            <person name="Ohm R."/>
            <person name="Pangilinan J."/>
            <person name="Park H.-J."/>
            <person name="Ramirez L."/>
            <person name="Alfaro M."/>
            <person name="Sun H."/>
            <person name="Tritt A."/>
            <person name="Yoshinaga Y."/>
            <person name="Zwiers L.-H."/>
            <person name="Turgeon B."/>
            <person name="Goodwin S."/>
            <person name="Spatafora J."/>
            <person name="Crous P."/>
            <person name="Grigoriev I."/>
        </authorList>
    </citation>
    <scope>NUCLEOTIDE SEQUENCE</scope>
    <source>
        <strain evidence="2">CBS 121739</strain>
    </source>
</reference>
<dbReference type="EMBL" id="ML996573">
    <property type="protein sequence ID" value="KAF2757442.1"/>
    <property type="molecule type" value="Genomic_DNA"/>
</dbReference>
<evidence type="ECO:0000313" key="2">
    <source>
        <dbReference type="EMBL" id="KAF2757442.1"/>
    </source>
</evidence>